<dbReference type="Proteomes" id="UP000541810">
    <property type="component" value="Unassembled WGS sequence"/>
</dbReference>
<dbReference type="InterPro" id="IPR023210">
    <property type="entry name" value="NADP_OxRdtase_dom"/>
</dbReference>
<dbReference type="RefSeq" id="WP_184679293.1">
    <property type="nucleotide sequence ID" value="NZ_JACHGY010000001.1"/>
</dbReference>
<dbReference type="SUPFAM" id="SSF51430">
    <property type="entry name" value="NAD(P)-linked oxidoreductase"/>
    <property type="match status" value="1"/>
</dbReference>
<feature type="region of interest" description="Disordered" evidence="1">
    <location>
        <begin position="28"/>
        <end position="63"/>
    </location>
</feature>
<name>A0A7X0LLN9_9BACT</name>
<dbReference type="InterPro" id="IPR053135">
    <property type="entry name" value="AKR2_Oxidoreductase"/>
</dbReference>
<evidence type="ECO:0000259" key="3">
    <source>
        <dbReference type="Pfam" id="PF00248"/>
    </source>
</evidence>
<dbReference type="Gene3D" id="3.20.20.100">
    <property type="entry name" value="NADP-dependent oxidoreductase domain"/>
    <property type="match status" value="1"/>
</dbReference>
<feature type="signal peptide" evidence="2">
    <location>
        <begin position="1"/>
        <end position="36"/>
    </location>
</feature>
<dbReference type="InterPro" id="IPR036812">
    <property type="entry name" value="NAD(P)_OxRdtase_dom_sf"/>
</dbReference>
<dbReference type="AlphaFoldDB" id="A0A7X0LLN9"/>
<dbReference type="InterPro" id="IPR006311">
    <property type="entry name" value="TAT_signal"/>
</dbReference>
<keyword evidence="5" id="KW-1185">Reference proteome</keyword>
<dbReference type="EMBL" id="JACHGY010000001">
    <property type="protein sequence ID" value="MBB6431700.1"/>
    <property type="molecule type" value="Genomic_DNA"/>
</dbReference>
<dbReference type="Pfam" id="PF00248">
    <property type="entry name" value="Aldo_ket_red"/>
    <property type="match status" value="2"/>
</dbReference>
<evidence type="ECO:0000256" key="2">
    <source>
        <dbReference type="SAM" id="SignalP"/>
    </source>
</evidence>
<gene>
    <name evidence="4" type="ORF">HNQ40_003506</name>
</gene>
<reference evidence="4 5" key="1">
    <citation type="submission" date="2020-08" db="EMBL/GenBank/DDBJ databases">
        <title>Genomic Encyclopedia of Type Strains, Phase IV (KMG-IV): sequencing the most valuable type-strain genomes for metagenomic binning, comparative biology and taxonomic classification.</title>
        <authorList>
            <person name="Goeker M."/>
        </authorList>
    </citation>
    <scope>NUCLEOTIDE SEQUENCE [LARGE SCALE GENOMIC DNA]</scope>
    <source>
        <strain evidence="4 5">DSM 103725</strain>
    </source>
</reference>
<keyword evidence="2" id="KW-0732">Signal</keyword>
<feature type="domain" description="NADP-dependent oxidoreductase" evidence="3">
    <location>
        <begin position="222"/>
        <end position="332"/>
    </location>
</feature>
<comment type="caution">
    <text evidence="4">The sequence shown here is derived from an EMBL/GenBank/DDBJ whole genome shotgun (WGS) entry which is preliminary data.</text>
</comment>
<feature type="chain" id="PRO_5031390268" evidence="2">
    <location>
        <begin position="37"/>
        <end position="402"/>
    </location>
</feature>
<proteinExistence type="predicted"/>
<evidence type="ECO:0000313" key="4">
    <source>
        <dbReference type="EMBL" id="MBB6431700.1"/>
    </source>
</evidence>
<dbReference type="PANTHER" id="PTHR43312:SF1">
    <property type="entry name" value="NADP-DEPENDENT OXIDOREDUCTASE DOMAIN-CONTAINING PROTEIN"/>
    <property type="match status" value="1"/>
</dbReference>
<dbReference type="NCBIfam" id="TIGR01409">
    <property type="entry name" value="TAT_signal_seq"/>
    <property type="match status" value="1"/>
</dbReference>
<sequence length="402" mass="43952">MPNPDATSTRTTRRNFLKSTTAVGAALGLPTAAAHADTTKTSPANEEQVKAPAAPAAEPEWRNRNPDMTYRMLGRTGFMVSEVVYGGYLMKPNTIDLYEAALDRGLNYLDQATAYGGGDGEKAIGALLKRGIQRDRFFLTTKLSHYNGYVRRMYTEKYKTLADGKQTEIDELAARLLEESGNTRPGYHVNYFKGQEGPFDGTYRVNAMKQLGYNAGSKKQFKDKMYEILEASMKRTTVDHYDVLFCPHSVESPEAFDDEALLEGMAELKKSGKARSLAFSAHNDAGANLTAAVGTGVYDVAMIGYNIVNHLALDPVIEQAAEAGMGVVAMKVARPVIVDALEWRIAKLNAMVPDEDLSIAQKAYLAALQNPNLSAVISDMADENMLNENLALAGRKTELNLV</sequence>
<evidence type="ECO:0000256" key="1">
    <source>
        <dbReference type="SAM" id="MobiDB-lite"/>
    </source>
</evidence>
<dbReference type="Pfam" id="PF10518">
    <property type="entry name" value="TAT_signal"/>
    <property type="match status" value="1"/>
</dbReference>
<accession>A0A7X0LLN9</accession>
<organism evidence="4 5">
    <name type="scientific">Algisphaera agarilytica</name>
    <dbReference type="NCBI Taxonomy" id="1385975"/>
    <lineage>
        <taxon>Bacteria</taxon>
        <taxon>Pseudomonadati</taxon>
        <taxon>Planctomycetota</taxon>
        <taxon>Phycisphaerae</taxon>
        <taxon>Phycisphaerales</taxon>
        <taxon>Phycisphaeraceae</taxon>
        <taxon>Algisphaera</taxon>
    </lineage>
</organism>
<dbReference type="PROSITE" id="PS51318">
    <property type="entry name" value="TAT"/>
    <property type="match status" value="1"/>
</dbReference>
<feature type="domain" description="NADP-dependent oxidoreductase" evidence="3">
    <location>
        <begin position="88"/>
        <end position="156"/>
    </location>
</feature>
<evidence type="ECO:0000313" key="5">
    <source>
        <dbReference type="Proteomes" id="UP000541810"/>
    </source>
</evidence>
<dbReference type="InterPro" id="IPR019546">
    <property type="entry name" value="TAT_signal_bac_arc"/>
</dbReference>
<protein>
    <submittedName>
        <fullName evidence="4">Aryl-alcohol dehydrogenase-like predicted oxidoreductase</fullName>
    </submittedName>
</protein>
<dbReference type="PANTHER" id="PTHR43312">
    <property type="entry name" value="D-THREO-ALDOSE 1-DEHYDROGENASE"/>
    <property type="match status" value="1"/>
</dbReference>